<dbReference type="PANTHER" id="PTHR36448:SF3">
    <property type="entry name" value="CUPIN TYPE-2 DOMAIN-CONTAINING PROTEIN"/>
    <property type="match status" value="1"/>
</dbReference>
<dbReference type="InterPro" id="IPR006045">
    <property type="entry name" value="Cupin_1"/>
</dbReference>
<dbReference type="OrthoDB" id="2589563at2759"/>
<dbReference type="InterPro" id="IPR011051">
    <property type="entry name" value="RmlC_Cupin_sf"/>
</dbReference>
<dbReference type="EMBL" id="KL584753">
    <property type="protein sequence ID" value="KEQ97649.1"/>
    <property type="molecule type" value="Genomic_DNA"/>
</dbReference>
<dbReference type="GeneID" id="25369736"/>
<dbReference type="OMA" id="GIFDYHH"/>
<dbReference type="InParanoid" id="A0A074YNI2"/>
<dbReference type="PIRSF" id="PIRSF019307">
    <property type="entry name" value="UCP019307"/>
    <property type="match status" value="1"/>
</dbReference>
<organism evidence="2 3">
    <name type="scientific">Aureobasidium subglaciale (strain EXF-2481)</name>
    <name type="common">Aureobasidium pullulans var. subglaciale</name>
    <dbReference type="NCBI Taxonomy" id="1043005"/>
    <lineage>
        <taxon>Eukaryota</taxon>
        <taxon>Fungi</taxon>
        <taxon>Dikarya</taxon>
        <taxon>Ascomycota</taxon>
        <taxon>Pezizomycotina</taxon>
        <taxon>Dothideomycetes</taxon>
        <taxon>Dothideomycetidae</taxon>
        <taxon>Dothideales</taxon>
        <taxon>Saccotheciaceae</taxon>
        <taxon>Aureobasidium</taxon>
    </lineage>
</organism>
<dbReference type="PANTHER" id="PTHR36448">
    <property type="entry name" value="BLR7373 PROTEIN"/>
    <property type="match status" value="1"/>
</dbReference>
<feature type="domain" description="Cupin type-1" evidence="1">
    <location>
        <begin position="74"/>
        <end position="122"/>
    </location>
</feature>
<dbReference type="InterPro" id="IPR014710">
    <property type="entry name" value="RmlC-like_jellyroll"/>
</dbReference>
<dbReference type="HOGENOM" id="CLU_084522_3_0_1"/>
<dbReference type="STRING" id="1043005.A0A074YNI2"/>
<proteinExistence type="predicted"/>
<dbReference type="InterPro" id="IPR014500">
    <property type="entry name" value="UCP019307_cupin"/>
</dbReference>
<evidence type="ECO:0000313" key="3">
    <source>
        <dbReference type="Proteomes" id="UP000030641"/>
    </source>
</evidence>
<sequence length="181" mass="19522">MATSNILTPLKEVKISKHQIPAHGLTPNTSIQKKPLLLYRNVFIANTSAGQIEEHLRGLGVVEPAWRYTMYSTSHFHTTSHEVLCISSGSASLCFGHEDNPSCVKETVKQGDVIIVPAGVAHRLLEDLEGGFEMVGSYPKGKSWDMCYGKRGEEGKVKGIGGLGWFGVDPVYGVGGPAVDV</sequence>
<keyword evidence="3" id="KW-1185">Reference proteome</keyword>
<evidence type="ECO:0000259" key="1">
    <source>
        <dbReference type="Pfam" id="PF00190"/>
    </source>
</evidence>
<protein>
    <recommendedName>
        <fullName evidence="1">Cupin type-1 domain-containing protein</fullName>
    </recommendedName>
</protein>
<reference evidence="2 3" key="1">
    <citation type="journal article" date="2014" name="BMC Genomics">
        <title>Genome sequencing of four Aureobasidium pullulans varieties: biotechnological potential, stress tolerance, and description of new species.</title>
        <authorList>
            <person name="Gostin Ar C."/>
            <person name="Ohm R.A."/>
            <person name="Kogej T."/>
            <person name="Sonjak S."/>
            <person name="Turk M."/>
            <person name="Zajc J."/>
            <person name="Zalar P."/>
            <person name="Grube M."/>
            <person name="Sun H."/>
            <person name="Han J."/>
            <person name="Sharma A."/>
            <person name="Chiniquy J."/>
            <person name="Ngan C.Y."/>
            <person name="Lipzen A."/>
            <person name="Barry K."/>
            <person name="Grigoriev I.V."/>
            <person name="Gunde-Cimerman N."/>
        </authorList>
    </citation>
    <scope>NUCLEOTIDE SEQUENCE [LARGE SCALE GENOMIC DNA]</scope>
    <source>
        <strain evidence="2 3">EXF-2481</strain>
    </source>
</reference>
<name>A0A074YNI2_AURSE</name>
<dbReference type="CDD" id="cd02219">
    <property type="entry name" value="cupin_YjlB-like"/>
    <property type="match status" value="1"/>
</dbReference>
<evidence type="ECO:0000313" key="2">
    <source>
        <dbReference type="EMBL" id="KEQ97649.1"/>
    </source>
</evidence>
<accession>A0A074YNI2</accession>
<gene>
    <name evidence="2" type="ORF">AUEXF2481DRAFT_63259</name>
</gene>
<dbReference type="Gene3D" id="2.60.120.10">
    <property type="entry name" value="Jelly Rolls"/>
    <property type="match status" value="1"/>
</dbReference>
<dbReference type="AlphaFoldDB" id="A0A074YNI2"/>
<dbReference type="Proteomes" id="UP000030641">
    <property type="component" value="Unassembled WGS sequence"/>
</dbReference>
<dbReference type="Pfam" id="PF00190">
    <property type="entry name" value="Cupin_1"/>
    <property type="match status" value="1"/>
</dbReference>
<dbReference type="InterPro" id="IPR047121">
    <property type="entry name" value="YjiB-like"/>
</dbReference>
<dbReference type="SUPFAM" id="SSF51182">
    <property type="entry name" value="RmlC-like cupins"/>
    <property type="match status" value="1"/>
</dbReference>
<dbReference type="RefSeq" id="XP_013346421.1">
    <property type="nucleotide sequence ID" value="XM_013490967.1"/>
</dbReference>